<dbReference type="EMBL" id="JARJJS010000002">
    <property type="protein sequence ID" value="MDF4025423.1"/>
    <property type="molecule type" value="Genomic_DNA"/>
</dbReference>
<keyword evidence="2" id="KW-1185">Reference proteome</keyword>
<sequence length="130" mass="13496">MRALLLILLGLVIGAMGATFALSALRQGVPFHKAVMAVMAHHAGELHAQMRAGTCEAKGIAARLARLRGDAGDVREAFGDGIDAGFGPAADQLTTALDRAIAAAPASCAALSTVMRPVDDACQSCHRRYR</sequence>
<name>A0ABT6BBZ0_9GAMM</name>
<proteinExistence type="predicted"/>
<evidence type="ECO:0000313" key="1">
    <source>
        <dbReference type="EMBL" id="MDF4025423.1"/>
    </source>
</evidence>
<dbReference type="Gene3D" id="1.20.120.10">
    <property type="entry name" value="Cytochrome c/b562"/>
    <property type="match status" value="1"/>
</dbReference>
<comment type="caution">
    <text evidence="1">The sequence shown here is derived from an EMBL/GenBank/DDBJ whole genome shotgun (WGS) entry which is preliminary data.</text>
</comment>
<dbReference type="InterPro" id="IPR010980">
    <property type="entry name" value="Cyt_c/b562"/>
</dbReference>
<accession>A0ABT6BBZ0</accession>
<organism evidence="1 2">
    <name type="scientific">Luteibacter sahnii</name>
    <dbReference type="NCBI Taxonomy" id="3021977"/>
    <lineage>
        <taxon>Bacteria</taxon>
        <taxon>Pseudomonadati</taxon>
        <taxon>Pseudomonadota</taxon>
        <taxon>Gammaproteobacteria</taxon>
        <taxon>Lysobacterales</taxon>
        <taxon>Rhodanobacteraceae</taxon>
        <taxon>Luteibacter</taxon>
    </lineage>
</organism>
<evidence type="ECO:0000313" key="2">
    <source>
        <dbReference type="Proteomes" id="UP001528850"/>
    </source>
</evidence>
<dbReference type="RefSeq" id="WP_320549924.1">
    <property type="nucleotide sequence ID" value="NZ_JAQLOK010000001.1"/>
</dbReference>
<protein>
    <submittedName>
        <fullName evidence="1">Cytochrome C</fullName>
    </submittedName>
</protein>
<dbReference type="PROSITE" id="PS51009">
    <property type="entry name" value="CYTCII"/>
    <property type="match status" value="1"/>
</dbReference>
<dbReference type="InterPro" id="IPR002321">
    <property type="entry name" value="Cyt_c_II"/>
</dbReference>
<dbReference type="SUPFAM" id="SSF47175">
    <property type="entry name" value="Cytochromes"/>
    <property type="match status" value="1"/>
</dbReference>
<dbReference type="Proteomes" id="UP001528850">
    <property type="component" value="Unassembled WGS sequence"/>
</dbReference>
<gene>
    <name evidence="1" type="ORF">P3W24_10650</name>
</gene>
<reference evidence="1 2" key="1">
    <citation type="journal article" date="2024" name="Curr. Microbiol.">
        <title>Luteibacter sahnii sp. nov., A Novel Yellow-Colored Xanthomonadin Pigment Producing Probiotic Bacterium from Healthy Rice Seed Microbiome.</title>
        <authorList>
            <person name="Jaiswal G."/>
            <person name="Rana R."/>
            <person name="Nayak P.K."/>
            <person name="Chouhan R."/>
            <person name="Gandhi S.G."/>
            <person name="Patel H.K."/>
            <person name="Patil P.B."/>
        </authorList>
    </citation>
    <scope>NUCLEOTIDE SEQUENCE [LARGE SCALE GENOMIC DNA]</scope>
    <source>
        <strain evidence="1 2">PPL201</strain>
    </source>
</reference>